<gene>
    <name evidence="10" type="ORF">PeribacterD1_0436</name>
</gene>
<dbReference type="InterPro" id="IPR046348">
    <property type="entry name" value="SIS_dom_sf"/>
</dbReference>
<dbReference type="InterPro" id="IPR047084">
    <property type="entry name" value="GFAT_N"/>
</dbReference>
<dbReference type="NCBIfam" id="TIGR01135">
    <property type="entry name" value="glmS"/>
    <property type="match status" value="1"/>
</dbReference>
<feature type="domain" description="Glutamine amidotransferase type-2" evidence="8">
    <location>
        <begin position="2"/>
        <end position="217"/>
    </location>
</feature>
<accession>A0A0S1SNH3</accession>
<evidence type="ECO:0000256" key="2">
    <source>
        <dbReference type="ARBA" id="ARBA00012916"/>
    </source>
</evidence>
<dbReference type="CDD" id="cd05008">
    <property type="entry name" value="SIS_GlmS_GlmD_1"/>
    <property type="match status" value="1"/>
</dbReference>
<keyword evidence="5 10" id="KW-0808">Transferase</keyword>
<evidence type="ECO:0000259" key="8">
    <source>
        <dbReference type="PROSITE" id="PS51278"/>
    </source>
</evidence>
<comment type="catalytic activity">
    <reaction evidence="1">
        <text>D-fructose 6-phosphate + L-glutamine = D-glucosamine 6-phosphate + L-glutamate</text>
        <dbReference type="Rhea" id="RHEA:13237"/>
        <dbReference type="ChEBI" id="CHEBI:29985"/>
        <dbReference type="ChEBI" id="CHEBI:58359"/>
        <dbReference type="ChEBI" id="CHEBI:58725"/>
        <dbReference type="ChEBI" id="CHEBI:61527"/>
        <dbReference type="EC" id="2.6.1.16"/>
    </reaction>
</comment>
<keyword evidence="6" id="KW-0677">Repeat</keyword>
<dbReference type="PROSITE" id="PS51278">
    <property type="entry name" value="GATASE_TYPE_2"/>
    <property type="match status" value="1"/>
</dbReference>
<reference evidence="11" key="1">
    <citation type="submission" date="2015-10" db="EMBL/GenBank/DDBJ databases">
        <title>Analysis of five complete genome sequences for members of the class Peribacteria in the recently recognized Peregrinibacteria bacterial phylum.</title>
        <authorList>
            <person name="Anantharaman K."/>
            <person name="Brown C.T."/>
            <person name="Burstein D."/>
            <person name="Castelle C.J."/>
            <person name="Probst A.J."/>
            <person name="Thomas B.C."/>
            <person name="Williams K.H."/>
            <person name="Banfield J.F."/>
        </authorList>
    </citation>
    <scope>NUCLEOTIDE SEQUENCE [LARGE SCALE GENOMIC DNA]</scope>
</reference>
<dbReference type="FunFam" id="3.60.20.10:FF:000006">
    <property type="entry name" value="Glutamine--fructose-6-phosphate aminotransferase [isomerizing]"/>
    <property type="match status" value="1"/>
</dbReference>
<dbReference type="Pfam" id="PF13522">
    <property type="entry name" value="GATase_6"/>
    <property type="match status" value="1"/>
</dbReference>
<dbReference type="PATRIC" id="fig|1735161.3.peg.428"/>
<dbReference type="GO" id="GO:0006487">
    <property type="term" value="P:protein N-linked glycosylation"/>
    <property type="evidence" value="ECO:0007669"/>
    <property type="project" value="TreeGrafter"/>
</dbReference>
<dbReference type="EMBL" id="CP013065">
    <property type="protein sequence ID" value="ALM13127.1"/>
    <property type="molecule type" value="Genomic_DNA"/>
</dbReference>
<dbReference type="PANTHER" id="PTHR10937:SF0">
    <property type="entry name" value="GLUTAMINE--FRUCTOSE-6-PHOSPHATE TRANSAMINASE (ISOMERIZING)"/>
    <property type="match status" value="1"/>
</dbReference>
<dbReference type="InterPro" id="IPR017932">
    <property type="entry name" value="GATase_2_dom"/>
</dbReference>
<keyword evidence="4 10" id="KW-0032">Aminotransferase</keyword>
<dbReference type="PROSITE" id="PS51464">
    <property type="entry name" value="SIS"/>
    <property type="match status" value="2"/>
</dbReference>
<protein>
    <recommendedName>
        <fullName evidence="3">Glutamine--fructose-6-phosphate aminotransferase [isomerizing]</fullName>
        <ecNumber evidence="2">2.6.1.16</ecNumber>
    </recommendedName>
</protein>
<evidence type="ECO:0000256" key="4">
    <source>
        <dbReference type="ARBA" id="ARBA00022576"/>
    </source>
</evidence>
<dbReference type="KEGG" id="prf:PeribacterA2_0436"/>
<dbReference type="InterPro" id="IPR001347">
    <property type="entry name" value="SIS_dom"/>
</dbReference>
<dbReference type="InterPro" id="IPR005855">
    <property type="entry name" value="GFAT"/>
</dbReference>
<dbReference type="GO" id="GO:0004360">
    <property type="term" value="F:glutamine-fructose-6-phosphate transaminase (isomerizing) activity"/>
    <property type="evidence" value="ECO:0007669"/>
    <property type="project" value="UniProtKB-EC"/>
</dbReference>
<dbReference type="Gene3D" id="3.40.50.10490">
    <property type="entry name" value="Glucose-6-phosphate isomerase like protein, domain 1"/>
    <property type="match status" value="2"/>
</dbReference>
<dbReference type="InterPro" id="IPR035466">
    <property type="entry name" value="GlmS/AgaS_SIS"/>
</dbReference>
<dbReference type="Pfam" id="PF01380">
    <property type="entry name" value="SIS"/>
    <property type="match status" value="2"/>
</dbReference>
<dbReference type="CDD" id="cd00714">
    <property type="entry name" value="GFAT"/>
    <property type="match status" value="1"/>
</dbReference>
<dbReference type="InterPro" id="IPR035490">
    <property type="entry name" value="GlmS/FrlB_SIS"/>
</dbReference>
<dbReference type="SUPFAM" id="SSF56235">
    <property type="entry name" value="N-terminal nucleophile aminohydrolases (Ntn hydrolases)"/>
    <property type="match status" value="1"/>
</dbReference>
<accession>A0A0S1SWD3</accession>
<dbReference type="GO" id="GO:0006002">
    <property type="term" value="P:fructose 6-phosphate metabolic process"/>
    <property type="evidence" value="ECO:0007669"/>
    <property type="project" value="TreeGrafter"/>
</dbReference>
<dbReference type="STRING" id="1735162.PeribacterB2_0435"/>
<evidence type="ECO:0000256" key="3">
    <source>
        <dbReference type="ARBA" id="ARBA00016090"/>
    </source>
</evidence>
<accession>A0A0S1SJW6</accession>
<evidence type="ECO:0000313" key="10">
    <source>
        <dbReference type="EMBL" id="ALM13127.1"/>
    </source>
</evidence>
<dbReference type="Proteomes" id="UP000069135">
    <property type="component" value="Chromosome"/>
</dbReference>
<sequence length="590" mass="64386">MCGIIGYVGKRTDAGFLVVEGLKHLEYRGYDSWGVACKTKDGIAIRKDVGKISTVNPAEFLKSCSLAMAHTRWATHGGVTQENAHPHVSCDGKIVVVLNGIIENFETLREELKAKGHRFVSTTDTEVIPHLIEEEMKHEPDFAAAVRRACLKFEGRFGIVVMHAESETLVAARTGSPLIIGVAADGYFIASDTPAFLEYTSTVQYLDDGEMVVTDGESILFSDIKTGVVREKREITITWSAAQSQKGEYEHFMLKEIMEQKGSIARAVNQDEEQIETLARAILGAQGTFLVGCGTAAKACMAAEYFFSVIAGHHVNFAPASEFKLYHRFLKPESLLIAVSQSGETADTLEAMKIAKAKGAKVLAIVNTEGSTIAREADFTLHINAGPERAVASTKALTGQMAVLLLIAYAMIGKLPKGRTRLLETAAAINDMLNPRYMQFIEMIAERIQESSDLYIIGKGWNYPMALESAIKIQEVSYVHAEGFAGGELKHGPIALIEKGTPCIALVGNDEVRTDIISNAIELKARGGFIIGISPERHEVFDEWIKVPDVDTAQAIVNIIPVQVLAYFLAVKRGKDPDMPRNLAKSVTVK</sequence>
<dbReference type="EC" id="2.6.1.16" evidence="2"/>
<dbReference type="NCBIfam" id="NF001484">
    <property type="entry name" value="PRK00331.1"/>
    <property type="match status" value="1"/>
</dbReference>
<evidence type="ECO:0000259" key="9">
    <source>
        <dbReference type="PROSITE" id="PS51464"/>
    </source>
</evidence>
<feature type="domain" description="SIS" evidence="9">
    <location>
        <begin position="444"/>
        <end position="580"/>
    </location>
</feature>
<proteinExistence type="predicted"/>
<dbReference type="CDD" id="cd05009">
    <property type="entry name" value="SIS_GlmS_GlmD_2"/>
    <property type="match status" value="1"/>
</dbReference>
<evidence type="ECO:0000256" key="7">
    <source>
        <dbReference type="ARBA" id="ARBA00022962"/>
    </source>
</evidence>
<dbReference type="AlphaFoldDB" id="A0A0S1SJW6"/>
<accession>A0A0S1SS32</accession>
<evidence type="ECO:0000256" key="1">
    <source>
        <dbReference type="ARBA" id="ARBA00001031"/>
    </source>
</evidence>
<dbReference type="Gene3D" id="3.60.20.10">
    <property type="entry name" value="Glutamine Phosphoribosylpyrophosphate, subunit 1, domain 1"/>
    <property type="match status" value="1"/>
</dbReference>
<dbReference type="PANTHER" id="PTHR10937">
    <property type="entry name" value="GLUCOSAMINE--FRUCTOSE-6-PHOSPHATE AMINOTRANSFERASE, ISOMERIZING"/>
    <property type="match status" value="1"/>
</dbReference>
<dbReference type="SUPFAM" id="SSF53697">
    <property type="entry name" value="SIS domain"/>
    <property type="match status" value="1"/>
</dbReference>
<accession>A0A0S1SGJ6</accession>
<evidence type="ECO:0000256" key="5">
    <source>
        <dbReference type="ARBA" id="ARBA00022679"/>
    </source>
</evidence>
<dbReference type="GO" id="GO:0006047">
    <property type="term" value="P:UDP-N-acetylglucosamine metabolic process"/>
    <property type="evidence" value="ECO:0007669"/>
    <property type="project" value="TreeGrafter"/>
</dbReference>
<dbReference type="GO" id="GO:0097367">
    <property type="term" value="F:carbohydrate derivative binding"/>
    <property type="evidence" value="ECO:0007669"/>
    <property type="project" value="InterPro"/>
</dbReference>
<organism evidence="10 11">
    <name type="scientific">Candidatus Peribacter riflensis</name>
    <dbReference type="NCBI Taxonomy" id="1735162"/>
    <lineage>
        <taxon>Bacteria</taxon>
        <taxon>Candidatus Peregrinibacteriota</taxon>
        <taxon>Candidatus Peribacteria</taxon>
        <taxon>Candidatus Peribacterales</taxon>
        <taxon>Candidatus Peribacteraceae</taxon>
        <taxon>Candidatus Peribacter</taxon>
    </lineage>
</organism>
<evidence type="ECO:0000256" key="6">
    <source>
        <dbReference type="ARBA" id="ARBA00022737"/>
    </source>
</evidence>
<reference evidence="10 11" key="2">
    <citation type="journal article" date="2016" name="PeerJ">
        <title>Analysis of five complete genome sequences for members of the class Peribacteria in the recently recognized Peregrinibacteria bacterial phylum.</title>
        <authorList>
            <person name="Anantharaman K."/>
            <person name="Brown C.T."/>
            <person name="Burstein D."/>
            <person name="Castelle C.J."/>
            <person name="Probst A.J."/>
            <person name="Thomas B.C."/>
            <person name="Williams K.H."/>
            <person name="Banfield J.F."/>
        </authorList>
    </citation>
    <scope>NUCLEOTIDE SEQUENCE [LARGE SCALE GENOMIC DNA]</scope>
    <source>
        <strain evidence="10">RIFOXYD1_FULL_PER-ii_59_16</strain>
    </source>
</reference>
<feature type="domain" description="SIS" evidence="9">
    <location>
        <begin position="278"/>
        <end position="417"/>
    </location>
</feature>
<evidence type="ECO:0000313" key="11">
    <source>
        <dbReference type="Proteomes" id="UP000069135"/>
    </source>
</evidence>
<dbReference type="InterPro" id="IPR029055">
    <property type="entry name" value="Ntn_hydrolases_N"/>
</dbReference>
<keyword evidence="7" id="KW-0315">Glutamine amidotransferase</keyword>
<name>A0A0S1SJW6_9BACT</name>